<organism evidence="12 13">
    <name type="scientific">Corynebacterium silvaticum</name>
    <dbReference type="NCBI Taxonomy" id="2320431"/>
    <lineage>
        <taxon>Bacteria</taxon>
        <taxon>Bacillati</taxon>
        <taxon>Actinomycetota</taxon>
        <taxon>Actinomycetes</taxon>
        <taxon>Mycobacteriales</taxon>
        <taxon>Corynebacteriaceae</taxon>
        <taxon>Corynebacterium</taxon>
    </lineage>
</organism>
<comment type="cofactor">
    <cofactor evidence="1">
        <name>Mn(2+)</name>
        <dbReference type="ChEBI" id="CHEBI:29035"/>
    </cofactor>
</comment>
<dbReference type="AlphaFoldDB" id="A0A7Y4P9D6"/>
<evidence type="ECO:0000256" key="5">
    <source>
        <dbReference type="ARBA" id="ARBA00022679"/>
    </source>
</evidence>
<protein>
    <recommendedName>
        <fullName evidence="8">Glucosyl-3-phosphoglycerate synthase</fullName>
        <ecNumber evidence="7">2.4.1.266</ecNumber>
    </recommendedName>
</protein>
<dbReference type="RefSeq" id="WP_087453751.1">
    <property type="nucleotide sequence ID" value="NZ_CP021417.2"/>
</dbReference>
<dbReference type="NCBIfam" id="NF010496">
    <property type="entry name" value="PRK13915.1"/>
    <property type="match status" value="1"/>
</dbReference>
<sequence>MKISVVIPALNEEATVGNVVRVAAAAHPWEILVIDSDSTDATAAEARRAGARVLNWKEPVALPPRRGKGEALWRGVAAATGDIIVFLDADLTEIAPTIVTDLAAPLRDPNIHLVKAAYQRAFASSPSGGGRVTELTAKPLLRAVFPELTRITQPLGGEYAIRADNARSLPFVDGYGVEVGLLIDVARLHGSAAIAEVNVGRRAHRNRPLEELAPMADVVARTILSRAGVVEPRVGERPALKSLS</sequence>
<comment type="catalytic activity">
    <reaction evidence="9">
        <text>(2R)-3-phosphoglycerate + UDP-alpha-D-glucose = (2R)-2-O-(alpha-D-glucopyranosyl)-3-phospho-glycerate + UDP + H(+)</text>
        <dbReference type="Rhea" id="RHEA:31319"/>
        <dbReference type="ChEBI" id="CHEBI:15378"/>
        <dbReference type="ChEBI" id="CHEBI:58223"/>
        <dbReference type="ChEBI" id="CHEBI:58272"/>
        <dbReference type="ChEBI" id="CHEBI:58885"/>
        <dbReference type="ChEBI" id="CHEBI:62600"/>
        <dbReference type="EC" id="2.4.1.266"/>
    </reaction>
    <physiologicalReaction direction="left-to-right" evidence="9">
        <dbReference type="Rhea" id="RHEA:31320"/>
    </physiologicalReaction>
</comment>
<evidence type="ECO:0000256" key="8">
    <source>
        <dbReference type="ARBA" id="ARBA00040894"/>
    </source>
</evidence>
<comment type="cofactor">
    <cofactor evidence="2">
        <name>Mg(2+)</name>
        <dbReference type="ChEBI" id="CHEBI:18420"/>
    </cofactor>
</comment>
<comment type="catalytic activity">
    <reaction evidence="10">
        <text>an NDP-alpha-D-glucose + (2R)-3-phosphoglycerate = (2R)-2-O-(alpha-D-glucopyranosyl)-3-phospho-glycerate + a ribonucleoside 5'-diphosphate + H(+)</text>
        <dbReference type="Rhea" id="RHEA:47244"/>
        <dbReference type="ChEBI" id="CHEBI:15378"/>
        <dbReference type="ChEBI" id="CHEBI:57930"/>
        <dbReference type="ChEBI" id="CHEBI:58272"/>
        <dbReference type="ChEBI" id="CHEBI:62600"/>
        <dbReference type="ChEBI" id="CHEBI:76533"/>
        <dbReference type="EC" id="2.4.1.266"/>
    </reaction>
    <physiologicalReaction direction="left-to-right" evidence="10">
        <dbReference type="Rhea" id="RHEA:47245"/>
    </physiologicalReaction>
</comment>
<dbReference type="InterPro" id="IPR029044">
    <property type="entry name" value="Nucleotide-diphossugar_trans"/>
</dbReference>
<evidence type="ECO:0000256" key="10">
    <source>
        <dbReference type="ARBA" id="ARBA00048997"/>
    </source>
</evidence>
<accession>A0A7Y4P9D6</accession>
<dbReference type="KEGG" id="csil:CBE74_04805"/>
<gene>
    <name evidence="12" type="ORF">CBE74_04805</name>
</gene>
<dbReference type="Gene3D" id="3.90.550.10">
    <property type="entry name" value="Spore Coat Polysaccharide Biosynthesis Protein SpsA, Chain A"/>
    <property type="match status" value="1"/>
</dbReference>
<reference evidence="12 13" key="2">
    <citation type="journal article" date="2020" name="Antonie Van Leeuwenhoek">
        <title>Phylogenomic characterisation of a novel corynebacterial species pathogenic to animals.</title>
        <authorList>
            <person name="Moller J."/>
            <person name="Musella L."/>
            <person name="Melnikov V."/>
            <person name="Geissdorfer W."/>
            <person name="Burkovski A."/>
            <person name="Sangal V."/>
        </authorList>
    </citation>
    <scope>NUCLEOTIDE SEQUENCE [LARGE SCALE GENOMIC DNA]</scope>
    <source>
        <strain evidence="12 13">PO100/5</strain>
    </source>
</reference>
<evidence type="ECO:0000256" key="3">
    <source>
        <dbReference type="ARBA" id="ARBA00006739"/>
    </source>
</evidence>
<dbReference type="PANTHER" id="PTHR48090:SF10">
    <property type="entry name" value="GLUCOSYL-3-PHOSPHOGLYCERATE SYNTHASE"/>
    <property type="match status" value="1"/>
</dbReference>
<feature type="domain" description="Glycosyltransferase 2-like" evidence="11">
    <location>
        <begin position="4"/>
        <end position="122"/>
    </location>
</feature>
<dbReference type="GeneID" id="75007580"/>
<proteinExistence type="inferred from homology"/>
<keyword evidence="5 12" id="KW-0808">Transferase</keyword>
<keyword evidence="6" id="KW-0460">Magnesium</keyword>
<dbReference type="PANTHER" id="PTHR48090">
    <property type="entry name" value="UNDECAPRENYL-PHOSPHATE 4-DEOXY-4-FORMAMIDO-L-ARABINOSE TRANSFERASE-RELATED"/>
    <property type="match status" value="1"/>
</dbReference>
<evidence type="ECO:0000313" key="13">
    <source>
        <dbReference type="Proteomes" id="UP000195652"/>
    </source>
</evidence>
<dbReference type="SUPFAM" id="SSF53448">
    <property type="entry name" value="Nucleotide-diphospho-sugar transferases"/>
    <property type="match status" value="1"/>
</dbReference>
<evidence type="ECO:0000256" key="6">
    <source>
        <dbReference type="ARBA" id="ARBA00022842"/>
    </source>
</evidence>
<keyword evidence="13" id="KW-1185">Reference proteome</keyword>
<evidence type="ECO:0000256" key="7">
    <source>
        <dbReference type="ARBA" id="ARBA00039022"/>
    </source>
</evidence>
<reference evidence="12 13" key="1">
    <citation type="journal article" date="2014" name="BMC Vet. Res.">
        <title>First report of Corynebacterium pseudotuberculosis from caseous lymphadenitis lesions in Black Alentejano pig (Sus scrofa domesticus).</title>
        <authorList>
            <person name="Oliveira M."/>
            <person name="Barroco C."/>
            <person name="Mottola C."/>
            <person name="Santos R."/>
            <person name="Lemsaddek A."/>
            <person name="Tavares L."/>
            <person name="Semedo-Lemsaddek T."/>
        </authorList>
    </citation>
    <scope>NUCLEOTIDE SEQUENCE [LARGE SCALE GENOMIC DNA]</scope>
    <source>
        <strain evidence="12 13">PO100/5</strain>
    </source>
</reference>
<dbReference type="InterPro" id="IPR001173">
    <property type="entry name" value="Glyco_trans_2-like"/>
</dbReference>
<dbReference type="Proteomes" id="UP000195652">
    <property type="component" value="Chromosome"/>
</dbReference>
<evidence type="ECO:0000259" key="11">
    <source>
        <dbReference type="Pfam" id="PF00535"/>
    </source>
</evidence>
<evidence type="ECO:0000313" key="12">
    <source>
        <dbReference type="EMBL" id="ARU45921.1"/>
    </source>
</evidence>
<reference evidence="12 13" key="3">
    <citation type="journal article" date="2020" name="Int. J. Syst. Evol. Microbiol.">
        <title>Corynebacterium silvaticum sp. nov., a unique group of NTTB corynebacteria in wild boar and roe deer.</title>
        <authorList>
            <person name="Dangel A."/>
            <person name="Berger A."/>
            <person name="Rau J."/>
            <person name="Eisenberg T."/>
            <person name="Kampfer P."/>
            <person name="Margos G."/>
            <person name="Contzen M."/>
            <person name="Busse H.J."/>
            <person name="Konrad R."/>
            <person name="Peters M."/>
            <person name="Sting R."/>
            <person name="Sing A."/>
        </authorList>
    </citation>
    <scope>NUCLEOTIDE SEQUENCE [LARGE SCALE GENOMIC DNA]</scope>
    <source>
        <strain evidence="12 13">PO100/5</strain>
    </source>
</reference>
<keyword evidence="4 12" id="KW-0328">Glycosyltransferase</keyword>
<dbReference type="EMBL" id="CP021417">
    <property type="protein sequence ID" value="ARU45921.1"/>
    <property type="molecule type" value="Genomic_DNA"/>
</dbReference>
<reference evidence="12 13" key="4">
    <citation type="journal article" date="2020" name="PLoS ONE">
        <title>Taxonomic classification of strain PO100/5 shows a broader geographic distribution and genetic markers of the recently described Corynebacterium silvaticum.</title>
        <authorList>
            <person name="Viana M.V.C."/>
            <person name="Profeta R."/>
            <person name="da Silva A.L."/>
            <person name="Hurtado R."/>
            <person name="Cerqueira J.C."/>
            <person name="Ribeiro B.F.S."/>
            <person name="Almeida M.O."/>
            <person name="Morais-Rodrigues F."/>
            <person name="Soares S.C."/>
            <person name="Oliveira M."/>
            <person name="Tavares L."/>
            <person name="Figueiredo H."/>
            <person name="Wattam A.R."/>
            <person name="Barh D."/>
            <person name="Ghosh P."/>
            <person name="Silva A."/>
            <person name="Azevedo V."/>
        </authorList>
    </citation>
    <scope>NUCLEOTIDE SEQUENCE [LARGE SCALE GENOMIC DNA]</scope>
    <source>
        <strain evidence="12 13">PO100/5</strain>
    </source>
</reference>
<evidence type="ECO:0000256" key="1">
    <source>
        <dbReference type="ARBA" id="ARBA00001936"/>
    </source>
</evidence>
<dbReference type="Pfam" id="PF00535">
    <property type="entry name" value="Glycos_transf_2"/>
    <property type="match status" value="1"/>
</dbReference>
<comment type="similarity">
    <text evidence="3">Belongs to the glycosyltransferase 2 family.</text>
</comment>
<evidence type="ECO:0000256" key="2">
    <source>
        <dbReference type="ARBA" id="ARBA00001946"/>
    </source>
</evidence>
<dbReference type="GO" id="GO:0016757">
    <property type="term" value="F:glycosyltransferase activity"/>
    <property type="evidence" value="ECO:0007669"/>
    <property type="project" value="UniProtKB-KW"/>
</dbReference>
<evidence type="ECO:0000256" key="4">
    <source>
        <dbReference type="ARBA" id="ARBA00022676"/>
    </source>
</evidence>
<dbReference type="EC" id="2.4.1.266" evidence="7"/>
<evidence type="ECO:0000256" key="9">
    <source>
        <dbReference type="ARBA" id="ARBA00048689"/>
    </source>
</evidence>
<dbReference type="InterPro" id="IPR050256">
    <property type="entry name" value="Glycosyltransferase_2"/>
</dbReference>
<name>A0A7Y4P9D6_9CORY</name>